<dbReference type="Proteomes" id="UP000054248">
    <property type="component" value="Unassembled WGS sequence"/>
</dbReference>
<protein>
    <recommendedName>
        <fullName evidence="3">F-box domain-containing protein</fullName>
    </recommendedName>
</protein>
<gene>
    <name evidence="1" type="ORF">M407DRAFT_27259</name>
</gene>
<dbReference type="OrthoDB" id="3341212at2759"/>
<dbReference type="AlphaFoldDB" id="A0A0C3KPD4"/>
<dbReference type="Gene3D" id="3.80.10.10">
    <property type="entry name" value="Ribonuclease Inhibitor"/>
    <property type="match status" value="1"/>
</dbReference>
<dbReference type="SUPFAM" id="SSF52047">
    <property type="entry name" value="RNI-like"/>
    <property type="match status" value="1"/>
</dbReference>
<dbReference type="HOGENOM" id="CLU_055177_0_0_1"/>
<accession>A0A0C3KPD4</accession>
<dbReference type="SUPFAM" id="SSF81383">
    <property type="entry name" value="F-box domain"/>
    <property type="match status" value="1"/>
</dbReference>
<dbReference type="InterPro" id="IPR032675">
    <property type="entry name" value="LRR_dom_sf"/>
</dbReference>
<reference evidence="1 2" key="1">
    <citation type="submission" date="2014-04" db="EMBL/GenBank/DDBJ databases">
        <authorList>
            <consortium name="DOE Joint Genome Institute"/>
            <person name="Kuo A."/>
            <person name="Girlanda M."/>
            <person name="Perotto S."/>
            <person name="Kohler A."/>
            <person name="Nagy L.G."/>
            <person name="Floudas D."/>
            <person name="Copeland A."/>
            <person name="Barry K.W."/>
            <person name="Cichocki N."/>
            <person name="Veneault-Fourrey C."/>
            <person name="LaButti K."/>
            <person name="Lindquist E.A."/>
            <person name="Lipzen A."/>
            <person name="Lundell T."/>
            <person name="Morin E."/>
            <person name="Murat C."/>
            <person name="Sun H."/>
            <person name="Tunlid A."/>
            <person name="Henrissat B."/>
            <person name="Grigoriev I.V."/>
            <person name="Hibbett D.S."/>
            <person name="Martin F."/>
            <person name="Nordberg H.P."/>
            <person name="Cantor M.N."/>
            <person name="Hua S.X."/>
        </authorList>
    </citation>
    <scope>NUCLEOTIDE SEQUENCE [LARGE SCALE GENOMIC DNA]</scope>
    <source>
        <strain evidence="1 2">MUT 4182</strain>
    </source>
</reference>
<dbReference type="InterPro" id="IPR036047">
    <property type="entry name" value="F-box-like_dom_sf"/>
</dbReference>
<dbReference type="EMBL" id="KN823089">
    <property type="protein sequence ID" value="KIO23268.1"/>
    <property type="molecule type" value="Genomic_DNA"/>
</dbReference>
<reference evidence="2" key="2">
    <citation type="submission" date="2015-01" db="EMBL/GenBank/DDBJ databases">
        <title>Evolutionary Origins and Diversification of the Mycorrhizal Mutualists.</title>
        <authorList>
            <consortium name="DOE Joint Genome Institute"/>
            <consortium name="Mycorrhizal Genomics Consortium"/>
            <person name="Kohler A."/>
            <person name="Kuo A."/>
            <person name="Nagy L.G."/>
            <person name="Floudas D."/>
            <person name="Copeland A."/>
            <person name="Barry K.W."/>
            <person name="Cichocki N."/>
            <person name="Veneault-Fourrey C."/>
            <person name="LaButti K."/>
            <person name="Lindquist E.A."/>
            <person name="Lipzen A."/>
            <person name="Lundell T."/>
            <person name="Morin E."/>
            <person name="Murat C."/>
            <person name="Riley R."/>
            <person name="Ohm R."/>
            <person name="Sun H."/>
            <person name="Tunlid A."/>
            <person name="Henrissat B."/>
            <person name="Grigoriev I.V."/>
            <person name="Hibbett D.S."/>
            <person name="Martin F."/>
        </authorList>
    </citation>
    <scope>NUCLEOTIDE SEQUENCE [LARGE SCALE GENOMIC DNA]</scope>
    <source>
        <strain evidence="2">MUT 4182</strain>
    </source>
</reference>
<dbReference type="STRING" id="1051891.A0A0C3KPD4"/>
<evidence type="ECO:0008006" key="3">
    <source>
        <dbReference type="Google" id="ProtNLM"/>
    </source>
</evidence>
<evidence type="ECO:0000313" key="2">
    <source>
        <dbReference type="Proteomes" id="UP000054248"/>
    </source>
</evidence>
<evidence type="ECO:0000313" key="1">
    <source>
        <dbReference type="EMBL" id="KIO23268.1"/>
    </source>
</evidence>
<proteinExistence type="predicted"/>
<name>A0A0C3KPD4_9AGAM</name>
<keyword evidence="2" id="KW-1185">Reference proteome</keyword>
<organism evidence="1 2">
    <name type="scientific">Tulasnella calospora MUT 4182</name>
    <dbReference type="NCBI Taxonomy" id="1051891"/>
    <lineage>
        <taxon>Eukaryota</taxon>
        <taxon>Fungi</taxon>
        <taxon>Dikarya</taxon>
        <taxon>Basidiomycota</taxon>
        <taxon>Agaricomycotina</taxon>
        <taxon>Agaricomycetes</taxon>
        <taxon>Cantharellales</taxon>
        <taxon>Tulasnellaceae</taxon>
        <taxon>Tulasnella</taxon>
    </lineage>
</organism>
<sequence length="493" mass="56141">MLNAPESSLDIQPGLTVQLSPLHVNDLPYDVFHLIFSICCQTSKGTAAFPVLATHVCRIWRQYALSIPSLWTNLEFRQKKPHFERYRIWLERANGAPFDVLIERGPFQKASVKHAKEIMHLIIPNIASLRTLVVKRVPHKVLRIIFDRLALITAPQLRTLTVKASRKTAWSSEGVPSKWKFKPFIQGEAPKLRELNLGGINPSYTIGRFKDLQYVRLKWSGVFGGSNPTAYDHVKSVQELLTILPNLKYILMGDTRHHEYWAESDEFQQLAAHLPPPFTYNTLAHVSIGASIYNTNAIIASLVLPELEFAIDWQQHELLIGVNCLESIARSSPCPLSGLISLRLGGGCSAINPDTHPRNYINMGYLEGALDRLERLRSLSFDRVNFEDDQYLPCLGRTCPNLEWLRFVLCQRFTMKQVRSIIEARLAAEKKLQPLVRLIVHQWSSKIVHFEEGDREWLEGAVEFDVKKFPLENISGQDFLSVVKGVKPLTHLT</sequence>